<dbReference type="SUPFAM" id="SSF51735">
    <property type="entry name" value="NAD(P)-binding Rossmann-fold domains"/>
    <property type="match status" value="1"/>
</dbReference>
<accession>A0A2Z6MDK0</accession>
<dbReference type="Gene3D" id="3.40.50.720">
    <property type="entry name" value="NAD(P)-binding Rossmann-like Domain"/>
    <property type="match status" value="1"/>
</dbReference>
<dbReference type="EMBL" id="DF973434">
    <property type="protein sequence ID" value="GAU30754.1"/>
    <property type="molecule type" value="Genomic_DNA"/>
</dbReference>
<evidence type="ECO:0000313" key="2">
    <source>
        <dbReference type="Proteomes" id="UP000242715"/>
    </source>
</evidence>
<dbReference type="InterPro" id="IPR036291">
    <property type="entry name" value="NAD(P)-bd_dom_sf"/>
</dbReference>
<dbReference type="Pfam" id="PF00106">
    <property type="entry name" value="adh_short"/>
    <property type="match status" value="1"/>
</dbReference>
<evidence type="ECO:0000313" key="1">
    <source>
        <dbReference type="EMBL" id="GAU30754.1"/>
    </source>
</evidence>
<organism evidence="1 2">
    <name type="scientific">Trifolium subterraneum</name>
    <name type="common">Subterranean clover</name>
    <dbReference type="NCBI Taxonomy" id="3900"/>
    <lineage>
        <taxon>Eukaryota</taxon>
        <taxon>Viridiplantae</taxon>
        <taxon>Streptophyta</taxon>
        <taxon>Embryophyta</taxon>
        <taxon>Tracheophyta</taxon>
        <taxon>Spermatophyta</taxon>
        <taxon>Magnoliopsida</taxon>
        <taxon>eudicotyledons</taxon>
        <taxon>Gunneridae</taxon>
        <taxon>Pentapetalae</taxon>
        <taxon>rosids</taxon>
        <taxon>fabids</taxon>
        <taxon>Fabales</taxon>
        <taxon>Fabaceae</taxon>
        <taxon>Papilionoideae</taxon>
        <taxon>50 kb inversion clade</taxon>
        <taxon>NPAAA clade</taxon>
        <taxon>Hologalegina</taxon>
        <taxon>IRL clade</taxon>
        <taxon>Trifolieae</taxon>
        <taxon>Trifolium</taxon>
    </lineage>
</organism>
<reference evidence="2" key="1">
    <citation type="journal article" date="2017" name="Front. Plant Sci.">
        <title>Climate Clever Clovers: New Paradigm to Reduce the Environmental Footprint of Ruminants by Breeding Low Methanogenic Forages Utilizing Haplotype Variation.</title>
        <authorList>
            <person name="Kaur P."/>
            <person name="Appels R."/>
            <person name="Bayer P.E."/>
            <person name="Keeble-Gagnere G."/>
            <person name="Wang J."/>
            <person name="Hirakawa H."/>
            <person name="Shirasawa K."/>
            <person name="Vercoe P."/>
            <person name="Stefanova K."/>
            <person name="Durmic Z."/>
            <person name="Nichols P."/>
            <person name="Revell C."/>
            <person name="Isobe S.N."/>
            <person name="Edwards D."/>
            <person name="Erskine W."/>
        </authorList>
    </citation>
    <scope>NUCLEOTIDE SEQUENCE [LARGE SCALE GENOMIC DNA]</scope>
    <source>
        <strain evidence="2">cv. Daliak</strain>
    </source>
</reference>
<name>A0A2Z6MDK0_TRISU</name>
<dbReference type="PANTHER" id="PTHR44375:SF23">
    <property type="entry name" value="NAD(P)-BINDING ROSSMANN-FOLD PROTEIN"/>
    <property type="match status" value="1"/>
</dbReference>
<dbReference type="OrthoDB" id="47007at2759"/>
<protein>
    <recommendedName>
        <fullName evidence="3">Ketoreductase (KR) domain-containing protein</fullName>
    </recommendedName>
</protein>
<dbReference type="PANTHER" id="PTHR44375">
    <property type="entry name" value="BETA-KETOACYL-ACP REDUCTASE-LIKE PROTEIN-RELATED"/>
    <property type="match status" value="1"/>
</dbReference>
<dbReference type="PRINTS" id="PR00081">
    <property type="entry name" value="GDHRDH"/>
</dbReference>
<dbReference type="Proteomes" id="UP000242715">
    <property type="component" value="Unassembled WGS sequence"/>
</dbReference>
<evidence type="ECO:0008006" key="3">
    <source>
        <dbReference type="Google" id="ProtNLM"/>
    </source>
</evidence>
<gene>
    <name evidence="1" type="ORF">TSUD_145520</name>
</gene>
<sequence length="144" mass="15663">MAAEVTEGQLEPWHKLDNKVVFVTGASSGLGRDLCLDLATAGCRIIAAARRLDRLHSLCHQINTQYGTVRAVAVELDVSADASTINKSVQKAWDAFGHIDTLINNAGIRGIFKIIFILANYFSILSKPPNSSSCSWAHENVKIL</sequence>
<dbReference type="InterPro" id="IPR002347">
    <property type="entry name" value="SDR_fam"/>
</dbReference>
<proteinExistence type="predicted"/>
<keyword evidence="2" id="KW-1185">Reference proteome</keyword>
<dbReference type="AlphaFoldDB" id="A0A2Z6MDK0"/>